<evidence type="ECO:0000256" key="5">
    <source>
        <dbReference type="ARBA" id="ARBA00022502"/>
    </source>
</evidence>
<feature type="domain" description="GPI ethanolamine phosphate transferase 2 C-terminal" evidence="14">
    <location>
        <begin position="397"/>
        <end position="554"/>
    </location>
</feature>
<dbReference type="InterPro" id="IPR037674">
    <property type="entry name" value="PIG-G_N"/>
</dbReference>
<comment type="pathway">
    <text evidence="2 12">Glycolipid biosynthesis; glycosylphosphatidylinositol-anchor biosynthesis.</text>
</comment>
<dbReference type="OrthoDB" id="272139at2759"/>
<feature type="transmembrane region" description="Helical" evidence="12">
    <location>
        <begin position="543"/>
        <end position="563"/>
    </location>
</feature>
<comment type="caution">
    <text evidence="15">The sequence shown here is derived from an EMBL/GenBank/DDBJ whole genome shotgun (WGS) entry which is preliminary data.</text>
</comment>
<protein>
    <recommendedName>
        <fullName evidence="4 12">GPI ethanolamine phosphate transferase 2</fullName>
    </recommendedName>
</protein>
<evidence type="ECO:0000256" key="9">
    <source>
        <dbReference type="ARBA" id="ARBA00022989"/>
    </source>
</evidence>
<feature type="compositionally biased region" description="Low complexity" evidence="13">
    <location>
        <begin position="595"/>
        <end position="618"/>
    </location>
</feature>
<organism evidence="15 16">
    <name type="scientific">Smittium megazygosporum</name>
    <dbReference type="NCBI Taxonomy" id="133381"/>
    <lineage>
        <taxon>Eukaryota</taxon>
        <taxon>Fungi</taxon>
        <taxon>Fungi incertae sedis</taxon>
        <taxon>Zoopagomycota</taxon>
        <taxon>Kickxellomycotina</taxon>
        <taxon>Harpellomycetes</taxon>
        <taxon>Harpellales</taxon>
        <taxon>Legeriomycetaceae</taxon>
        <taxon>Smittium</taxon>
    </lineage>
</organism>
<feature type="transmembrane region" description="Helical" evidence="12">
    <location>
        <begin position="402"/>
        <end position="424"/>
    </location>
</feature>
<dbReference type="PANTHER" id="PTHR23072">
    <property type="entry name" value="PHOSPHATIDYLINOSITOL GLYCAN-RELATED"/>
    <property type="match status" value="1"/>
</dbReference>
<feature type="region of interest" description="Disordered" evidence="13">
    <location>
        <begin position="591"/>
        <end position="623"/>
    </location>
</feature>
<dbReference type="AlphaFoldDB" id="A0A2T9ZE12"/>
<evidence type="ECO:0000256" key="10">
    <source>
        <dbReference type="ARBA" id="ARBA00023136"/>
    </source>
</evidence>
<keyword evidence="5 12" id="KW-0337">GPI-anchor biosynthesis</keyword>
<feature type="transmembrane region" description="Helical" evidence="12">
    <location>
        <begin position="715"/>
        <end position="732"/>
    </location>
</feature>
<name>A0A2T9ZE12_9FUNG</name>
<dbReference type="GO" id="GO:0006506">
    <property type="term" value="P:GPI anchor biosynthetic process"/>
    <property type="evidence" value="ECO:0007669"/>
    <property type="project" value="UniProtKB-UniPathway"/>
</dbReference>
<dbReference type="STRING" id="133381.A0A2T9ZE12"/>
<dbReference type="InterPro" id="IPR045687">
    <property type="entry name" value="PIGG/GPI7_C"/>
</dbReference>
<proteinExistence type="inferred from homology"/>
<evidence type="ECO:0000313" key="15">
    <source>
        <dbReference type="EMBL" id="PVV02826.1"/>
    </source>
</evidence>
<evidence type="ECO:0000256" key="13">
    <source>
        <dbReference type="SAM" id="MobiDB-lite"/>
    </source>
</evidence>
<sequence>MLQSGKAIGYTAKATVPTVTMPRLKALMSGKYLRFIKLLLENAKEYCFKDNFHGTIPGYTDAVLNLIESHESSSESEKQEDSIIWQLVNNARKKVYMFGDDTWLRLFPGSFSVSEGTTSFYVQDTVEVDLNVTRHLDSLLDFDSQDQKSKWDVLVLHYLGLDHIGHLDGPNSVLMAPKQKEMDNVVEKIYTSIEKQYLDKKNPQKTLFILLGDHGMNEIGNHGGNSPGETSAAMVFISPSMNHKSKNLDSGFIQQIDLVPTLCALMGIPTPQNNIGIPIKDLLTDYSELDQLKIQELNSLQLKKVAEASLGKSSFDKKKISETWNAHNCDALDNLVDVLECRFELAKRQNIITLDSIKNSPKSYDDLKLKKIRKASELYFSYSEKVFHAMSKVFGGYDINKMLLGIGFFSISLVMLAVSILKIYKKFGYPSTGSLKKAENESVFFTRSVLSILVILSAVSVFSTSFIEEEHVVWFYICQTLLIFRVALLVYSNSYKPIDIMKLLGLMFVVRILKGWNNLGIKWAEETQSFRLFLSKNTPETEILLLALLAVSLIVYAFVFLYCQSVIYPRLIDIGQSGESKHLGSKAYRTEARKNISSKSKKNAGSSSGDSSKNTSSSYPRADLAKNNDEDAEYLSSINLLQHVQRACLYYSILSVFVYKVESLNQQNLLTGTKGLKAGSLADLLVSGFGFLIPLLKMIRAIFPKDLMGLCKITYVSVSMSGFLVSFLFFIRKQRGEKVMMEGISARSALCLDVIFTIFPVLSSLEESF</sequence>
<dbReference type="InterPro" id="IPR039527">
    <property type="entry name" value="PIGG/GPI7"/>
</dbReference>
<feature type="transmembrane region" description="Helical" evidence="12">
    <location>
        <begin position="684"/>
        <end position="703"/>
    </location>
</feature>
<evidence type="ECO:0000256" key="12">
    <source>
        <dbReference type="RuleBase" id="RU367106"/>
    </source>
</evidence>
<dbReference type="EMBL" id="MBFS01000322">
    <property type="protein sequence ID" value="PVV02826.1"/>
    <property type="molecule type" value="Genomic_DNA"/>
</dbReference>
<dbReference type="InterPro" id="IPR002591">
    <property type="entry name" value="Phosphodiest/P_Trfase"/>
</dbReference>
<evidence type="ECO:0000259" key="14">
    <source>
        <dbReference type="Pfam" id="PF19316"/>
    </source>
</evidence>
<dbReference type="GO" id="GO:0051267">
    <property type="term" value="F:CP2 mannose-ethanolamine phosphotransferase activity"/>
    <property type="evidence" value="ECO:0007669"/>
    <property type="project" value="TreeGrafter"/>
</dbReference>
<comment type="subcellular location">
    <subcellularLocation>
        <location evidence="1 12">Endoplasmic reticulum membrane</location>
        <topology evidence="1 12">Multi-pass membrane protein</topology>
    </subcellularLocation>
</comment>
<reference evidence="15 16" key="1">
    <citation type="journal article" date="2018" name="MBio">
        <title>Comparative Genomics Reveals the Core Gene Toolbox for the Fungus-Insect Symbiosis.</title>
        <authorList>
            <person name="Wang Y."/>
            <person name="Stata M."/>
            <person name="Wang W."/>
            <person name="Stajich J.E."/>
            <person name="White M.M."/>
            <person name="Moncalvo J.M."/>
        </authorList>
    </citation>
    <scope>NUCLEOTIDE SEQUENCE [LARGE SCALE GENOMIC DNA]</scope>
    <source>
        <strain evidence="15 16">SC-DP-2</strain>
    </source>
</reference>
<dbReference type="Proteomes" id="UP000245609">
    <property type="component" value="Unassembled WGS sequence"/>
</dbReference>
<dbReference type="Gene3D" id="3.40.720.10">
    <property type="entry name" value="Alkaline Phosphatase, subunit A"/>
    <property type="match status" value="1"/>
</dbReference>
<evidence type="ECO:0000256" key="7">
    <source>
        <dbReference type="ARBA" id="ARBA00022692"/>
    </source>
</evidence>
<dbReference type="UniPathway" id="UPA00196"/>
<feature type="transmembrane region" description="Helical" evidence="12">
    <location>
        <begin position="473"/>
        <end position="491"/>
    </location>
</feature>
<dbReference type="InterPro" id="IPR017850">
    <property type="entry name" value="Alkaline_phosphatase_core_sf"/>
</dbReference>
<gene>
    <name evidence="15" type="ORF">BB560_002712</name>
</gene>
<dbReference type="PANTHER" id="PTHR23072:SF0">
    <property type="entry name" value="GPI ETHANOLAMINE PHOSPHATE TRANSFERASE 2"/>
    <property type="match status" value="1"/>
</dbReference>
<accession>A0A2T9ZE12</accession>
<dbReference type="Pfam" id="PF19316">
    <property type="entry name" value="PIGO_PIGG"/>
    <property type="match status" value="1"/>
</dbReference>
<keyword evidence="16" id="KW-1185">Reference proteome</keyword>
<dbReference type="CDD" id="cd16024">
    <property type="entry name" value="GPI_EPT_2"/>
    <property type="match status" value="1"/>
</dbReference>
<evidence type="ECO:0000313" key="16">
    <source>
        <dbReference type="Proteomes" id="UP000245609"/>
    </source>
</evidence>
<evidence type="ECO:0000256" key="1">
    <source>
        <dbReference type="ARBA" id="ARBA00004477"/>
    </source>
</evidence>
<keyword evidence="10 12" id="KW-0472">Membrane</keyword>
<keyword evidence="9 12" id="KW-1133">Transmembrane helix</keyword>
<dbReference type="SUPFAM" id="SSF53649">
    <property type="entry name" value="Alkaline phosphatase-like"/>
    <property type="match status" value="1"/>
</dbReference>
<feature type="transmembrane region" description="Helical" evidence="12">
    <location>
        <begin position="744"/>
        <end position="762"/>
    </location>
</feature>
<comment type="similarity">
    <text evidence="3 12">Belongs to the PIGG/PIGN/PIGO family. PIGG subfamily.</text>
</comment>
<keyword evidence="11" id="KW-0325">Glycoprotein</keyword>
<keyword evidence="8 12" id="KW-0256">Endoplasmic reticulum</keyword>
<keyword evidence="6 12" id="KW-0808">Transferase</keyword>
<dbReference type="Pfam" id="PF01663">
    <property type="entry name" value="Phosphodiest"/>
    <property type="match status" value="1"/>
</dbReference>
<evidence type="ECO:0000256" key="3">
    <source>
        <dbReference type="ARBA" id="ARBA00005315"/>
    </source>
</evidence>
<evidence type="ECO:0000256" key="4">
    <source>
        <dbReference type="ARBA" id="ARBA00020830"/>
    </source>
</evidence>
<feature type="transmembrane region" description="Helical" evidence="12">
    <location>
        <begin position="503"/>
        <end position="523"/>
    </location>
</feature>
<feature type="transmembrane region" description="Helical" evidence="12">
    <location>
        <begin position="444"/>
        <end position="467"/>
    </location>
</feature>
<evidence type="ECO:0000256" key="11">
    <source>
        <dbReference type="ARBA" id="ARBA00023180"/>
    </source>
</evidence>
<dbReference type="GO" id="GO:0005789">
    <property type="term" value="C:endoplasmic reticulum membrane"/>
    <property type="evidence" value="ECO:0007669"/>
    <property type="project" value="UniProtKB-SubCell"/>
</dbReference>
<comment type="function">
    <text evidence="12">Ethanolamine phosphate transferase involved in glycosylphosphatidylinositol-anchor biosynthesis. Transfers ethanolamine phosphate to the GPI second mannose.</text>
</comment>
<evidence type="ECO:0000256" key="6">
    <source>
        <dbReference type="ARBA" id="ARBA00022679"/>
    </source>
</evidence>
<keyword evidence="7 12" id="KW-0812">Transmembrane</keyword>
<evidence type="ECO:0000256" key="8">
    <source>
        <dbReference type="ARBA" id="ARBA00022824"/>
    </source>
</evidence>
<evidence type="ECO:0000256" key="2">
    <source>
        <dbReference type="ARBA" id="ARBA00004687"/>
    </source>
</evidence>